<organism evidence="2 3">
    <name type="scientific">Heyndrickxia sporothermodurans</name>
    <dbReference type="NCBI Taxonomy" id="46224"/>
    <lineage>
        <taxon>Bacteria</taxon>
        <taxon>Bacillati</taxon>
        <taxon>Bacillota</taxon>
        <taxon>Bacilli</taxon>
        <taxon>Bacillales</taxon>
        <taxon>Bacillaceae</taxon>
        <taxon>Heyndrickxia</taxon>
    </lineage>
</organism>
<name>A0A150LEH2_9BACI</name>
<proteinExistence type="predicted"/>
<evidence type="ECO:0000256" key="1">
    <source>
        <dbReference type="SAM" id="Phobius"/>
    </source>
</evidence>
<feature type="transmembrane region" description="Helical" evidence="1">
    <location>
        <begin position="12"/>
        <end position="28"/>
    </location>
</feature>
<keyword evidence="1" id="KW-0472">Membrane</keyword>
<feature type="transmembrane region" description="Helical" evidence="1">
    <location>
        <begin position="34"/>
        <end position="52"/>
    </location>
</feature>
<dbReference type="EMBL" id="LQYN01000014">
    <property type="protein sequence ID" value="KYD10409.1"/>
    <property type="molecule type" value="Genomic_DNA"/>
</dbReference>
<dbReference type="AlphaFoldDB" id="A0A150LEH2"/>
<gene>
    <name evidence="2" type="ORF">B4102_2344</name>
</gene>
<keyword evidence="1" id="KW-1133">Transmembrane helix</keyword>
<accession>A0A150LEH2</accession>
<dbReference type="PATRIC" id="fig|46224.3.peg.1120"/>
<evidence type="ECO:0000313" key="3">
    <source>
        <dbReference type="Proteomes" id="UP000075666"/>
    </source>
</evidence>
<comment type="caution">
    <text evidence="2">The sequence shown here is derived from an EMBL/GenBank/DDBJ whole genome shotgun (WGS) entry which is preliminary data.</text>
</comment>
<protein>
    <submittedName>
        <fullName evidence="2">Uncharacterized protein</fullName>
    </submittedName>
</protein>
<reference evidence="2 3" key="1">
    <citation type="submission" date="2016-01" db="EMBL/GenBank/DDBJ databases">
        <title>Genome Sequences of Twelve Sporeforming Bacillus Species Isolated from Foods.</title>
        <authorList>
            <person name="Berendsen E.M."/>
            <person name="Wells-Bennik M.H."/>
            <person name="Krawcyk A.O."/>
            <person name="De Jong A."/>
            <person name="Holsappel S."/>
            <person name="Eijlander R.T."/>
            <person name="Kuipers O.P."/>
        </authorList>
    </citation>
    <scope>NUCLEOTIDE SEQUENCE [LARGE SCALE GENOMIC DNA]</scope>
    <source>
        <strain evidence="2 3">B4102</strain>
    </source>
</reference>
<dbReference type="RefSeq" id="WP_066227641.1">
    <property type="nucleotide sequence ID" value="NZ_LQYN01000014.1"/>
</dbReference>
<evidence type="ECO:0000313" key="2">
    <source>
        <dbReference type="EMBL" id="KYD10409.1"/>
    </source>
</evidence>
<dbReference type="Proteomes" id="UP000075666">
    <property type="component" value="Unassembled WGS sequence"/>
</dbReference>
<keyword evidence="1" id="KW-0812">Transmembrane</keyword>
<sequence length="75" mass="8335">MDPILSTWKSITLLIVSFAVMFVGILYLGAPSTIVLIFAGVSVIILSVVWGVRWKKIEDDLLHNLKAMLQPILIL</sequence>
<keyword evidence="3" id="KW-1185">Reference proteome</keyword>